<dbReference type="PANTHER" id="PTHR47797">
    <property type="entry name" value="DEHYDROGENASE, PUTATIVE (AFU_ORTHOLOGUE AFUA_8G05805)-RELATED"/>
    <property type="match status" value="1"/>
</dbReference>
<evidence type="ECO:0000256" key="9">
    <source>
        <dbReference type="SAM" id="SignalP"/>
    </source>
</evidence>
<dbReference type="Proteomes" id="UP000696280">
    <property type="component" value="Unassembled WGS sequence"/>
</dbReference>
<evidence type="ECO:0000256" key="7">
    <source>
        <dbReference type="SAM" id="MobiDB-lite"/>
    </source>
</evidence>
<feature type="transmembrane region" description="Helical" evidence="8">
    <location>
        <begin position="381"/>
        <end position="401"/>
    </location>
</feature>
<keyword evidence="6 8" id="KW-0472">Membrane</keyword>
<dbReference type="SMART" id="SM00664">
    <property type="entry name" value="DoH"/>
    <property type="match status" value="1"/>
</dbReference>
<dbReference type="Gene3D" id="1.20.120.1770">
    <property type="match status" value="1"/>
</dbReference>
<feature type="domain" description="DOMON" evidence="10">
    <location>
        <begin position="39"/>
        <end position="153"/>
    </location>
</feature>
<evidence type="ECO:0000259" key="11">
    <source>
        <dbReference type="PROSITE" id="PS50939"/>
    </source>
</evidence>
<evidence type="ECO:0000256" key="8">
    <source>
        <dbReference type="SAM" id="Phobius"/>
    </source>
</evidence>
<feature type="region of interest" description="Disordered" evidence="7">
    <location>
        <begin position="192"/>
        <end position="231"/>
    </location>
</feature>
<dbReference type="OrthoDB" id="19261at2759"/>
<keyword evidence="4" id="KW-0249">Electron transport</keyword>
<dbReference type="CDD" id="cd09630">
    <property type="entry name" value="CDH_like_cytochrome"/>
    <property type="match status" value="1"/>
</dbReference>
<dbReference type="SMART" id="SM00665">
    <property type="entry name" value="B561"/>
    <property type="match status" value="1"/>
</dbReference>
<evidence type="ECO:0000259" key="10">
    <source>
        <dbReference type="PROSITE" id="PS50836"/>
    </source>
</evidence>
<evidence type="ECO:0000256" key="1">
    <source>
        <dbReference type="ARBA" id="ARBA00004370"/>
    </source>
</evidence>
<proteinExistence type="predicted"/>
<dbReference type="CDD" id="cd08760">
    <property type="entry name" value="Cyt_b561_FRRS1_like"/>
    <property type="match status" value="1"/>
</dbReference>
<sequence length="422" mass="44093">MRFDQSFGLAAATIAPLTSALATFSPSSNGPSYSVGIPSNSAISTTSQGGIYFSLSAPTSYSWVGLGIGEQMAGASIFVMYADGNNNVTISGRAGRGHVQPQVDNTLQGGLTLLEGSGIVNGKMIANVHCTTCRLSSDRTSTSSPWIVAWNQGAALNTKSPSAPINQHSAYQQLTLDLTQATMNTDSNPFVAAAASGTSTSGEDNTNRGRPGSGGPGSDSNSPGFVSSPNSGATAINQSAAFRKAQDRQKAHGILMGVAVVILFPLGAISMRLGVNPWIHAGIQLISYILMIAGMAIGIIFVNDVPFLTFGVTHFAFGLAIVALLFLQPFFGLAHHFLYVRRQSRTPISYVHIWYGRALMLLAVINGGLGLKLANNTRGGTIAYGVVAGIMGVAYIAVVILKRKGSAPRNAIKHERTRDSAS</sequence>
<feature type="compositionally biased region" description="Low complexity" evidence="7">
    <location>
        <begin position="192"/>
        <end position="202"/>
    </location>
</feature>
<reference evidence="12" key="1">
    <citation type="submission" date="2021-07" db="EMBL/GenBank/DDBJ databases">
        <authorList>
            <person name="Durling M."/>
        </authorList>
    </citation>
    <scope>NUCLEOTIDE SEQUENCE</scope>
</reference>
<dbReference type="InterPro" id="IPR006593">
    <property type="entry name" value="Cyt_b561/ferric_Rdtase_TM"/>
</dbReference>
<comment type="caution">
    <text evidence="12">The sequence shown here is derived from an EMBL/GenBank/DDBJ whole genome shotgun (WGS) entry which is preliminary data.</text>
</comment>
<evidence type="ECO:0000313" key="12">
    <source>
        <dbReference type="EMBL" id="CAG8955448.1"/>
    </source>
</evidence>
<dbReference type="EMBL" id="CAJVRL010000063">
    <property type="protein sequence ID" value="CAG8955448.1"/>
    <property type="molecule type" value="Genomic_DNA"/>
</dbReference>
<feature type="signal peptide" evidence="9">
    <location>
        <begin position="1"/>
        <end position="22"/>
    </location>
</feature>
<evidence type="ECO:0000256" key="5">
    <source>
        <dbReference type="ARBA" id="ARBA00022989"/>
    </source>
</evidence>
<keyword evidence="5 8" id="KW-1133">Transmembrane helix</keyword>
<dbReference type="GO" id="GO:0016020">
    <property type="term" value="C:membrane"/>
    <property type="evidence" value="ECO:0007669"/>
    <property type="project" value="UniProtKB-SubCell"/>
</dbReference>
<feature type="transmembrane region" description="Helical" evidence="8">
    <location>
        <begin position="285"/>
        <end position="303"/>
    </location>
</feature>
<dbReference type="PROSITE" id="PS50836">
    <property type="entry name" value="DOMON"/>
    <property type="match status" value="1"/>
</dbReference>
<feature type="transmembrane region" description="Helical" evidence="8">
    <location>
        <begin position="350"/>
        <end position="369"/>
    </location>
</feature>
<organism evidence="12 13">
    <name type="scientific">Hymenoscyphus fraxineus</name>
    <dbReference type="NCBI Taxonomy" id="746836"/>
    <lineage>
        <taxon>Eukaryota</taxon>
        <taxon>Fungi</taxon>
        <taxon>Dikarya</taxon>
        <taxon>Ascomycota</taxon>
        <taxon>Pezizomycotina</taxon>
        <taxon>Leotiomycetes</taxon>
        <taxon>Helotiales</taxon>
        <taxon>Helotiaceae</taxon>
        <taxon>Hymenoscyphus</taxon>
    </lineage>
</organism>
<dbReference type="PROSITE" id="PS50939">
    <property type="entry name" value="CYTOCHROME_B561"/>
    <property type="match status" value="1"/>
</dbReference>
<evidence type="ECO:0000256" key="4">
    <source>
        <dbReference type="ARBA" id="ARBA00022982"/>
    </source>
</evidence>
<evidence type="ECO:0000256" key="6">
    <source>
        <dbReference type="ARBA" id="ARBA00023136"/>
    </source>
</evidence>
<name>A0A9N9PUB5_9HELO</name>
<accession>A0A9N9PUB5</accession>
<dbReference type="InterPro" id="IPR005018">
    <property type="entry name" value="DOMON_domain"/>
</dbReference>
<dbReference type="Gene3D" id="2.60.40.1210">
    <property type="entry name" value="Cellobiose dehydrogenase, cytochrome domain"/>
    <property type="match status" value="1"/>
</dbReference>
<feature type="transmembrane region" description="Helical" evidence="8">
    <location>
        <begin position="253"/>
        <end position="273"/>
    </location>
</feature>
<evidence type="ECO:0008006" key="14">
    <source>
        <dbReference type="Google" id="ProtNLM"/>
    </source>
</evidence>
<evidence type="ECO:0000313" key="13">
    <source>
        <dbReference type="Proteomes" id="UP000696280"/>
    </source>
</evidence>
<comment type="subcellular location">
    <subcellularLocation>
        <location evidence="1">Membrane</location>
    </subcellularLocation>
</comment>
<feature type="chain" id="PRO_5040437511" description="DOMON domain-containing protein" evidence="9">
    <location>
        <begin position="23"/>
        <end position="422"/>
    </location>
</feature>
<dbReference type="PANTHER" id="PTHR47797:SF4">
    <property type="entry name" value="DOMON DOMAIN-CONTAINING PROTEIN"/>
    <property type="match status" value="1"/>
</dbReference>
<evidence type="ECO:0000256" key="2">
    <source>
        <dbReference type="ARBA" id="ARBA00022448"/>
    </source>
</evidence>
<dbReference type="Pfam" id="PF03188">
    <property type="entry name" value="Cytochrom_B561"/>
    <property type="match status" value="1"/>
</dbReference>
<protein>
    <recommendedName>
        <fullName evidence="14">DOMON domain-containing protein</fullName>
    </recommendedName>
</protein>
<keyword evidence="3 8" id="KW-0812">Transmembrane</keyword>
<gene>
    <name evidence="12" type="ORF">HYFRA_00010314</name>
</gene>
<keyword evidence="2" id="KW-0813">Transport</keyword>
<dbReference type="AlphaFoldDB" id="A0A9N9PUB5"/>
<feature type="domain" description="Cytochrome b561" evidence="11">
    <location>
        <begin position="219"/>
        <end position="407"/>
    </location>
</feature>
<keyword evidence="9" id="KW-0732">Signal</keyword>
<evidence type="ECO:0000256" key="3">
    <source>
        <dbReference type="ARBA" id="ARBA00022692"/>
    </source>
</evidence>
<keyword evidence="13" id="KW-1185">Reference proteome</keyword>
<dbReference type="SUPFAM" id="SSF49344">
    <property type="entry name" value="CBD9-like"/>
    <property type="match status" value="1"/>
</dbReference>
<dbReference type="InterPro" id="IPR015920">
    <property type="entry name" value="Cellobiose_DH-like_cyt"/>
</dbReference>
<feature type="transmembrane region" description="Helical" evidence="8">
    <location>
        <begin position="315"/>
        <end position="338"/>
    </location>
</feature>
<dbReference type="Pfam" id="PF16010">
    <property type="entry name" value="CDH-cyt"/>
    <property type="match status" value="1"/>
</dbReference>